<dbReference type="PROSITE" id="PS00798">
    <property type="entry name" value="ALDOKETO_REDUCTASE_1"/>
    <property type="match status" value="1"/>
</dbReference>
<evidence type="ECO:0000256" key="4">
    <source>
        <dbReference type="PIRSR" id="PIRSR000097-1"/>
    </source>
</evidence>
<dbReference type="AlphaFoldDB" id="A0A3Q9BJ65"/>
<feature type="binding site" evidence="5">
    <location>
        <position position="110"/>
    </location>
    <ligand>
        <name>substrate</name>
    </ligand>
</feature>
<feature type="domain" description="NADP-dependent oxidoreductase" evidence="7">
    <location>
        <begin position="21"/>
        <end position="263"/>
    </location>
</feature>
<dbReference type="InterPro" id="IPR020471">
    <property type="entry name" value="AKR"/>
</dbReference>
<proteinExistence type="inferred from homology"/>
<dbReference type="PANTHER" id="PTHR43827">
    <property type="entry name" value="2,5-DIKETO-D-GLUCONIC ACID REDUCTASE"/>
    <property type="match status" value="1"/>
</dbReference>
<dbReference type="GO" id="GO:0016616">
    <property type="term" value="F:oxidoreductase activity, acting on the CH-OH group of donors, NAD or NADP as acceptor"/>
    <property type="evidence" value="ECO:0007669"/>
    <property type="project" value="UniProtKB-ARBA"/>
</dbReference>
<sequence length="282" mass="31968">MHKKIPKVTLNDGSKLPAVGLGTISLKGATGVNELLSAFNLGYRLIDTSTNYENEGTVGEAIRRSGIPREEFIISSKLPGSHHAHDEAILMIQEQAYRIGLDYFDKYLIHWPNPKVGMYVDAWKALIDAQKFGLIRTIGVSNFLPEHLDRIIEETGVTPATNQIELHPYFNQEELREYHAKKGIITESWSPFGREKNDVLEDETILAIAKQHKKTAAQVIVRWNIQLGNLPIVRSGNHEHQKENLAVFDFELSQDEMNQIAKLTKPDGRIEDQDPAEYEEFV</sequence>
<dbReference type="PROSITE" id="PS00062">
    <property type="entry name" value="ALDOKETO_REDUCTASE_2"/>
    <property type="match status" value="1"/>
</dbReference>
<keyword evidence="9" id="KW-1185">Reference proteome</keyword>
<dbReference type="Gene3D" id="3.20.20.100">
    <property type="entry name" value="NADP-dependent oxidoreductase domain"/>
    <property type="match status" value="1"/>
</dbReference>
<dbReference type="Proteomes" id="UP000273326">
    <property type="component" value="Chromosome"/>
</dbReference>
<dbReference type="FunFam" id="3.20.20.100:FF:000002">
    <property type="entry name" value="2,5-diketo-D-gluconic acid reductase A"/>
    <property type="match status" value="1"/>
</dbReference>
<dbReference type="RefSeq" id="WP_126108708.1">
    <property type="nucleotide sequence ID" value="NZ_CP034465.1"/>
</dbReference>
<feature type="site" description="Lowers pKa of active site Tyr" evidence="6">
    <location>
        <position position="77"/>
    </location>
</feature>
<dbReference type="EMBL" id="CP034465">
    <property type="protein sequence ID" value="AZP03617.1"/>
    <property type="molecule type" value="Genomic_DNA"/>
</dbReference>
<evidence type="ECO:0000259" key="7">
    <source>
        <dbReference type="Pfam" id="PF00248"/>
    </source>
</evidence>
<dbReference type="KEGG" id="jeh:EJN90_02425"/>
<dbReference type="CDD" id="cd19132">
    <property type="entry name" value="AKR_AKR5D1_E1"/>
    <property type="match status" value="1"/>
</dbReference>
<evidence type="ECO:0000256" key="6">
    <source>
        <dbReference type="PIRSR" id="PIRSR000097-3"/>
    </source>
</evidence>
<comment type="similarity">
    <text evidence="1">Belongs to the aldo/keto reductase family.</text>
</comment>
<keyword evidence="2" id="KW-0521">NADP</keyword>
<dbReference type="PIRSF" id="PIRSF000097">
    <property type="entry name" value="AKR"/>
    <property type="match status" value="1"/>
</dbReference>
<keyword evidence="3" id="KW-0560">Oxidoreductase</keyword>
<evidence type="ECO:0000256" key="2">
    <source>
        <dbReference type="ARBA" id="ARBA00022857"/>
    </source>
</evidence>
<dbReference type="InterPro" id="IPR036812">
    <property type="entry name" value="NAD(P)_OxRdtase_dom_sf"/>
</dbReference>
<protein>
    <submittedName>
        <fullName evidence="8">Aldo/keto reductase</fullName>
    </submittedName>
</protein>
<feature type="active site" description="Proton donor" evidence="4">
    <location>
        <position position="52"/>
    </location>
</feature>
<name>A0A3Q9BJ65_9LACT</name>
<dbReference type="PRINTS" id="PR00069">
    <property type="entry name" value="ALDKETRDTASE"/>
</dbReference>
<accession>A0A3Q9BJ65</accession>
<evidence type="ECO:0000313" key="9">
    <source>
        <dbReference type="Proteomes" id="UP000273326"/>
    </source>
</evidence>
<gene>
    <name evidence="8" type="ORF">EJN90_02425</name>
</gene>
<evidence type="ECO:0000256" key="1">
    <source>
        <dbReference type="ARBA" id="ARBA00007905"/>
    </source>
</evidence>
<dbReference type="PANTHER" id="PTHR43827:SF3">
    <property type="entry name" value="NADP-DEPENDENT OXIDOREDUCTASE DOMAIN-CONTAINING PROTEIN"/>
    <property type="match status" value="1"/>
</dbReference>
<dbReference type="InterPro" id="IPR023210">
    <property type="entry name" value="NADP_OxRdtase_dom"/>
</dbReference>
<dbReference type="SUPFAM" id="SSF51430">
    <property type="entry name" value="NAD(P)-linked oxidoreductase"/>
    <property type="match status" value="1"/>
</dbReference>
<dbReference type="OrthoDB" id="9804790at2"/>
<evidence type="ECO:0000256" key="5">
    <source>
        <dbReference type="PIRSR" id="PIRSR000097-2"/>
    </source>
</evidence>
<organism evidence="8 9">
    <name type="scientific">Jeotgalibaca ciconiae</name>
    <dbReference type="NCBI Taxonomy" id="2496265"/>
    <lineage>
        <taxon>Bacteria</taxon>
        <taxon>Bacillati</taxon>
        <taxon>Bacillota</taxon>
        <taxon>Bacilli</taxon>
        <taxon>Lactobacillales</taxon>
        <taxon>Carnobacteriaceae</taxon>
        <taxon>Jeotgalibaca</taxon>
    </lineage>
</organism>
<dbReference type="Pfam" id="PF00248">
    <property type="entry name" value="Aldo_ket_red"/>
    <property type="match status" value="1"/>
</dbReference>
<evidence type="ECO:0000256" key="3">
    <source>
        <dbReference type="ARBA" id="ARBA00023002"/>
    </source>
</evidence>
<dbReference type="InterPro" id="IPR018170">
    <property type="entry name" value="Aldo/ket_reductase_CS"/>
</dbReference>
<evidence type="ECO:0000313" key="8">
    <source>
        <dbReference type="EMBL" id="AZP03617.1"/>
    </source>
</evidence>
<reference evidence="9" key="1">
    <citation type="submission" date="2018-12" db="EMBL/GenBank/DDBJ databases">
        <title>Complete genome sequencing of Jeotgalibaca sp. H21T32.</title>
        <authorList>
            <person name="Bae J.-W."/>
            <person name="Lee S.-Y."/>
        </authorList>
    </citation>
    <scope>NUCLEOTIDE SEQUENCE [LARGE SCALE GENOMIC DNA]</scope>
    <source>
        <strain evidence="9">H21T32</strain>
    </source>
</reference>